<evidence type="ECO:0000256" key="1">
    <source>
        <dbReference type="SAM" id="MobiDB-lite"/>
    </source>
</evidence>
<evidence type="ECO:0000313" key="3">
    <source>
        <dbReference type="Proteomes" id="UP000243052"/>
    </source>
</evidence>
<feature type="compositionally biased region" description="Polar residues" evidence="1">
    <location>
        <begin position="221"/>
        <end position="244"/>
    </location>
</feature>
<dbReference type="AlphaFoldDB" id="A0A0X8HUT7"/>
<feature type="compositionally biased region" description="Polar residues" evidence="1">
    <location>
        <begin position="271"/>
        <end position="296"/>
    </location>
</feature>
<feature type="compositionally biased region" description="Basic and acidic residues" evidence="1">
    <location>
        <begin position="58"/>
        <end position="70"/>
    </location>
</feature>
<keyword evidence="3" id="KW-1185">Reference proteome</keyword>
<gene>
    <name evidence="2" type="ORF">AW171_hschr63918</name>
</gene>
<dbReference type="RefSeq" id="XP_017988918.1">
    <property type="nucleotide sequence ID" value="XM_018133429.1"/>
</dbReference>
<dbReference type="OrthoDB" id="4070760at2759"/>
<feature type="region of interest" description="Disordered" evidence="1">
    <location>
        <begin position="619"/>
        <end position="695"/>
    </location>
</feature>
<evidence type="ECO:0000313" key="2">
    <source>
        <dbReference type="EMBL" id="AMD21922.1"/>
    </source>
</evidence>
<feature type="region of interest" description="Disordered" evidence="1">
    <location>
        <begin position="19"/>
        <end position="70"/>
    </location>
</feature>
<feature type="region of interest" description="Disordered" evidence="1">
    <location>
        <begin position="264"/>
        <end position="323"/>
    </location>
</feature>
<dbReference type="EMBL" id="CP014246">
    <property type="protein sequence ID" value="AMD21922.1"/>
    <property type="molecule type" value="Genomic_DNA"/>
</dbReference>
<feature type="region of interest" description="Disordered" evidence="1">
    <location>
        <begin position="346"/>
        <end position="409"/>
    </location>
</feature>
<accession>A0A0X8HUT7</accession>
<feature type="compositionally biased region" description="Polar residues" evidence="1">
    <location>
        <begin position="36"/>
        <end position="46"/>
    </location>
</feature>
<feature type="compositionally biased region" description="Low complexity" evidence="1">
    <location>
        <begin position="624"/>
        <end position="638"/>
    </location>
</feature>
<feature type="compositionally biased region" description="Polar residues" evidence="1">
    <location>
        <begin position="646"/>
        <end position="658"/>
    </location>
</feature>
<dbReference type="GeneID" id="28725243"/>
<feature type="compositionally biased region" description="Polar residues" evidence="1">
    <location>
        <begin position="681"/>
        <end position="695"/>
    </location>
</feature>
<feature type="compositionally biased region" description="Low complexity" evidence="1">
    <location>
        <begin position="297"/>
        <end position="320"/>
    </location>
</feature>
<name>A0A0X8HUT7_9SACH</name>
<organism evidence="2 3">
    <name type="scientific">Eremothecium sinecaudum</name>
    <dbReference type="NCBI Taxonomy" id="45286"/>
    <lineage>
        <taxon>Eukaryota</taxon>
        <taxon>Fungi</taxon>
        <taxon>Dikarya</taxon>
        <taxon>Ascomycota</taxon>
        <taxon>Saccharomycotina</taxon>
        <taxon>Saccharomycetes</taxon>
        <taxon>Saccharomycetales</taxon>
        <taxon>Saccharomycetaceae</taxon>
        <taxon>Eremothecium</taxon>
    </lineage>
</organism>
<sequence length="838" mass="90793">MSNVLQDIKEEEVAEYVQGMSEGVEQKKRSPAAIGGTSQPLTSTFGGSLVHGTGLQEQEERLPVEEMSDGQHELDLDLKLEKVVSQDSVKRHADVLLSQPLSEEESSVIHRSGEEVLLPPLPDINANVGSVFVPEAEEPEENIEELHQGLGLGSTTGGLLRINTDTLIDGTHLVEPMPLHSRAFADSEPPSMIAAESLAADPDTSFDLSKALEIPNHDHNNGNVSTVLPNGELENSSNLGSSHPISPLVSVPMTTLKRKISFTFNSNSNSGGENATLSPPLTHSQPQPQDTQLPQRSSKSISSNSRSDSFSGGRTSRSSSNAAHTVLLPSYNATLDKSAEPHHFSISQELPRSPARKISNGSHNSALSVLNGNINGNGNINHNNNSSGNSSGSHSSSSSGNVLGNNSHNSMGTFTSAGVTTSAEESFFKPHCWLFTNKRSKIGISGNYHGDLSNDFSTVMSSSLSNKKTPLLARASSVILRKTSFVKENNTNPSSASSPPPLGRLNDFRSLSEYTASDKLPRKSPLARSKLSRKSSLSPHPAITPFESTDLTSVSTRTSSAGSLLSPVSSFTAPSFGSKVRRGFSRIISGGYSKRVPSRRTASEVKQTTQYPFLEACADNNDQNSFENGNSNGSPNSQGHEHRLSIDSTSISQTSLYRTKSDRFVGGNGNSNKGQPFIPKRQNTQATLGSVLSPTQYRQRSYSSIKNSMQSTSSDDIQITVDVEEIMNRLPTITITEDFGAKNTTPVQTQSNIWCDRAYEARGESANTTEKMSLQEYVAILINQQMIEDERFSLLEKSFAKGGWCSRDDLLNLRRKRVLINKKWAERISYYQGKMEAS</sequence>
<proteinExistence type="predicted"/>
<dbReference type="Proteomes" id="UP000243052">
    <property type="component" value="Chromosome vi"/>
</dbReference>
<reference evidence="2 3" key="1">
    <citation type="submission" date="2016-01" db="EMBL/GenBank/DDBJ databases">
        <title>Genome sequence of the yeast Holleya sinecauda.</title>
        <authorList>
            <person name="Dietrich F.S."/>
        </authorList>
    </citation>
    <scope>NUCLEOTIDE SEQUENCE [LARGE SCALE GENOMIC DNA]</scope>
    <source>
        <strain evidence="2 3">ATCC 58844</strain>
    </source>
</reference>
<protein>
    <submittedName>
        <fullName evidence="2">HFR067Cp</fullName>
    </submittedName>
</protein>
<feature type="region of interest" description="Disordered" evidence="1">
    <location>
        <begin position="517"/>
        <end position="552"/>
    </location>
</feature>
<feature type="compositionally biased region" description="Low complexity" evidence="1">
    <location>
        <begin position="368"/>
        <end position="409"/>
    </location>
</feature>
<feature type="compositionally biased region" description="Low complexity" evidence="1">
    <location>
        <begin position="523"/>
        <end position="541"/>
    </location>
</feature>
<feature type="region of interest" description="Disordered" evidence="1">
    <location>
        <begin position="213"/>
        <end position="246"/>
    </location>
</feature>